<proteinExistence type="predicted"/>
<name>A0ABQ3KRL3_9PSEU</name>
<protein>
    <submittedName>
        <fullName evidence="2">Uncharacterized protein</fullName>
    </submittedName>
</protein>
<gene>
    <name evidence="2" type="ORF">GCM10017567_84890</name>
</gene>
<organism evidence="2 3">
    <name type="scientific">Amycolatopsis bullii</name>
    <dbReference type="NCBI Taxonomy" id="941987"/>
    <lineage>
        <taxon>Bacteria</taxon>
        <taxon>Bacillati</taxon>
        <taxon>Actinomycetota</taxon>
        <taxon>Actinomycetes</taxon>
        <taxon>Pseudonocardiales</taxon>
        <taxon>Pseudonocardiaceae</taxon>
        <taxon>Amycolatopsis</taxon>
    </lineage>
</organism>
<evidence type="ECO:0000313" key="2">
    <source>
        <dbReference type="EMBL" id="GHG49297.1"/>
    </source>
</evidence>
<evidence type="ECO:0000313" key="3">
    <source>
        <dbReference type="Proteomes" id="UP000649955"/>
    </source>
</evidence>
<dbReference type="EMBL" id="BNAW01000078">
    <property type="protein sequence ID" value="GHG49297.1"/>
    <property type="molecule type" value="Genomic_DNA"/>
</dbReference>
<comment type="caution">
    <text evidence="2">The sequence shown here is derived from an EMBL/GenBank/DDBJ whole genome shotgun (WGS) entry which is preliminary data.</text>
</comment>
<accession>A0ABQ3KRL3</accession>
<feature type="region of interest" description="Disordered" evidence="1">
    <location>
        <begin position="1"/>
        <end position="45"/>
    </location>
</feature>
<evidence type="ECO:0000256" key="1">
    <source>
        <dbReference type="SAM" id="MobiDB-lite"/>
    </source>
</evidence>
<feature type="compositionally biased region" description="Low complexity" evidence="1">
    <location>
        <begin position="26"/>
        <end position="45"/>
    </location>
</feature>
<sequence>MDNSSDLRTPVDKPGRLGCGQREAPPRSCSPSTATSPPRTPPAAAHACRVLGGNVRYKGGSLPRSRGFGLSTDEAAIAMFYTGTGFPDIPLARLGLAILSDLPAFARDLGMRARSGCATIEPCEY</sequence>
<keyword evidence="3" id="KW-1185">Reference proteome</keyword>
<reference evidence="3" key="1">
    <citation type="journal article" date="2019" name="Int. J. Syst. Evol. Microbiol.">
        <title>The Global Catalogue of Microorganisms (GCM) 10K type strain sequencing project: providing services to taxonomists for standard genome sequencing and annotation.</title>
        <authorList>
            <consortium name="The Broad Institute Genomics Platform"/>
            <consortium name="The Broad Institute Genome Sequencing Center for Infectious Disease"/>
            <person name="Wu L."/>
            <person name="Ma J."/>
        </authorList>
    </citation>
    <scope>NUCLEOTIDE SEQUENCE [LARGE SCALE GENOMIC DNA]</scope>
    <source>
        <strain evidence="3">CGMCC 4.7680</strain>
    </source>
</reference>
<dbReference type="Proteomes" id="UP000649955">
    <property type="component" value="Unassembled WGS sequence"/>
</dbReference>